<comment type="subcellular location">
    <subcellularLocation>
        <location evidence="1">Cell membrane</location>
        <topology evidence="1">Multi-pass membrane protein</topology>
    </subcellularLocation>
</comment>
<keyword evidence="4 8" id="KW-1133">Transmembrane helix</keyword>
<dbReference type="NCBIfam" id="TIGR00494">
    <property type="entry name" value="crcB"/>
    <property type="match status" value="1"/>
</dbReference>
<evidence type="ECO:0000256" key="4">
    <source>
        <dbReference type="ARBA" id="ARBA00022989"/>
    </source>
</evidence>
<dbReference type="GO" id="GO:1903425">
    <property type="term" value="F:fluoride transmembrane transporter activity"/>
    <property type="evidence" value="ECO:0007669"/>
    <property type="project" value="TreeGrafter"/>
</dbReference>
<evidence type="ECO:0000256" key="7">
    <source>
        <dbReference type="ARBA" id="ARBA00035585"/>
    </source>
</evidence>
<proteinExistence type="inferred from homology"/>
<comment type="catalytic activity">
    <reaction evidence="7">
        <text>fluoride(in) = fluoride(out)</text>
        <dbReference type="Rhea" id="RHEA:76159"/>
        <dbReference type="ChEBI" id="CHEBI:17051"/>
    </reaction>
    <physiologicalReaction direction="left-to-right" evidence="7">
        <dbReference type="Rhea" id="RHEA:76160"/>
    </physiologicalReaction>
</comment>
<dbReference type="GO" id="GO:0005886">
    <property type="term" value="C:plasma membrane"/>
    <property type="evidence" value="ECO:0007669"/>
    <property type="project" value="UniProtKB-SubCell"/>
</dbReference>
<accession>A0A1J5QXR5</accession>
<name>A0A1J5QXR5_9ZZZZ</name>
<organism evidence="9">
    <name type="scientific">mine drainage metagenome</name>
    <dbReference type="NCBI Taxonomy" id="410659"/>
    <lineage>
        <taxon>unclassified sequences</taxon>
        <taxon>metagenomes</taxon>
        <taxon>ecological metagenomes</taxon>
    </lineage>
</organism>
<evidence type="ECO:0000256" key="2">
    <source>
        <dbReference type="ARBA" id="ARBA00022475"/>
    </source>
</evidence>
<dbReference type="PANTHER" id="PTHR28259">
    <property type="entry name" value="FLUORIDE EXPORT PROTEIN 1-RELATED"/>
    <property type="match status" value="1"/>
</dbReference>
<gene>
    <name evidence="9" type="primary">crcB_19</name>
    <name evidence="9" type="ORF">GALL_359680</name>
</gene>
<dbReference type="PANTHER" id="PTHR28259:SF1">
    <property type="entry name" value="FLUORIDE EXPORT PROTEIN 1-RELATED"/>
    <property type="match status" value="1"/>
</dbReference>
<feature type="transmembrane region" description="Helical" evidence="8">
    <location>
        <begin position="127"/>
        <end position="146"/>
    </location>
</feature>
<evidence type="ECO:0000256" key="1">
    <source>
        <dbReference type="ARBA" id="ARBA00004651"/>
    </source>
</evidence>
<feature type="transmembrane region" description="Helical" evidence="8">
    <location>
        <begin position="101"/>
        <end position="121"/>
    </location>
</feature>
<evidence type="ECO:0000313" key="9">
    <source>
        <dbReference type="EMBL" id="OIQ82251.1"/>
    </source>
</evidence>
<dbReference type="Pfam" id="PF02537">
    <property type="entry name" value="CRCB"/>
    <property type="match status" value="1"/>
</dbReference>
<evidence type="ECO:0000256" key="8">
    <source>
        <dbReference type="SAM" id="Phobius"/>
    </source>
</evidence>
<evidence type="ECO:0000256" key="5">
    <source>
        <dbReference type="ARBA" id="ARBA00023136"/>
    </source>
</evidence>
<sequence>MVVASAFWHWILWRIHNVFGLRSSSRTTSQRWANDHRPCLHRCLSRRWLCDHRCCPNSLPSSLPCLDEFMKGLLVALGAGFGAPARYVVDRTVQKIHGSDWPLGTLAVNIVGAFVLGLTVGSSATTVLLFGTGFAGAFTTWSTFAVESISLIEDRRHHVAWLSIVMTVLLGIPAAALGRLLAS</sequence>
<dbReference type="HAMAP" id="MF_00454">
    <property type="entry name" value="FluC"/>
    <property type="match status" value="1"/>
</dbReference>
<feature type="transmembrane region" description="Helical" evidence="8">
    <location>
        <begin position="158"/>
        <end position="182"/>
    </location>
</feature>
<keyword evidence="5 8" id="KW-0472">Membrane</keyword>
<dbReference type="AlphaFoldDB" id="A0A1J5QXR5"/>
<dbReference type="InterPro" id="IPR003691">
    <property type="entry name" value="FluC"/>
</dbReference>
<protein>
    <submittedName>
        <fullName evidence="9">Putative fluoride ion transporter CrcB</fullName>
    </submittedName>
</protein>
<feature type="transmembrane region" description="Helical" evidence="8">
    <location>
        <begin position="69"/>
        <end position="89"/>
    </location>
</feature>
<evidence type="ECO:0000256" key="6">
    <source>
        <dbReference type="ARBA" id="ARBA00035120"/>
    </source>
</evidence>
<comment type="similarity">
    <text evidence="6">Belongs to the fluoride channel Fluc/FEX (TC 1.A.43) family.</text>
</comment>
<comment type="caution">
    <text evidence="9">The sequence shown here is derived from an EMBL/GenBank/DDBJ whole genome shotgun (WGS) entry which is preliminary data.</text>
</comment>
<dbReference type="EMBL" id="MLJW01000825">
    <property type="protein sequence ID" value="OIQ82251.1"/>
    <property type="molecule type" value="Genomic_DNA"/>
</dbReference>
<keyword evidence="2" id="KW-1003">Cell membrane</keyword>
<keyword evidence="3 8" id="KW-0812">Transmembrane</keyword>
<reference evidence="9" key="1">
    <citation type="submission" date="2016-10" db="EMBL/GenBank/DDBJ databases">
        <title>Sequence of Gallionella enrichment culture.</title>
        <authorList>
            <person name="Poehlein A."/>
            <person name="Muehling M."/>
            <person name="Daniel R."/>
        </authorList>
    </citation>
    <scope>NUCLEOTIDE SEQUENCE</scope>
</reference>
<evidence type="ECO:0000256" key="3">
    <source>
        <dbReference type="ARBA" id="ARBA00022692"/>
    </source>
</evidence>